<gene>
    <name evidence="8" type="ORF">niasHS_014876</name>
</gene>
<proteinExistence type="inferred from homology"/>
<evidence type="ECO:0000313" key="9">
    <source>
        <dbReference type="Proteomes" id="UP001620645"/>
    </source>
</evidence>
<name>A0ABD2IFY3_HETSC</name>
<evidence type="ECO:0000256" key="4">
    <source>
        <dbReference type="ARBA" id="ARBA00022989"/>
    </source>
</evidence>
<comment type="similarity">
    <text evidence="2">Belongs to the TMEM200 family.</text>
</comment>
<feature type="compositionally biased region" description="Basic and acidic residues" evidence="6">
    <location>
        <begin position="350"/>
        <end position="373"/>
    </location>
</feature>
<evidence type="ECO:0000256" key="2">
    <source>
        <dbReference type="ARBA" id="ARBA00005308"/>
    </source>
</evidence>
<reference evidence="8 9" key="1">
    <citation type="submission" date="2024-10" db="EMBL/GenBank/DDBJ databases">
        <authorList>
            <person name="Kim D."/>
        </authorList>
    </citation>
    <scope>NUCLEOTIDE SEQUENCE [LARGE SCALE GENOMIC DNA]</scope>
    <source>
        <strain evidence="8">Taebaek</strain>
    </source>
</reference>
<dbReference type="PANTHER" id="PTHR31815">
    <property type="entry name" value="AGAP005329-PA"/>
    <property type="match status" value="1"/>
</dbReference>
<sequence>MRKNCLSLPEEEGTDGRLMRFRLRENAQIVSADEGRMPAMEGKSWICVRQLKRGGLCFPPLCLRPLKMLAARGVSLGLGGRINLSELNYFPKNKMMLDKMNRLKREQMAEQRTQQARLVVRKHVDSKTLWTACANVIFGIVMISIGLVMTVIGYFDTANSVPSAAQQTQSPDQFADFGLLRYIMKSMQYIGPVFCGIGMFLMIIACVITLESRDRHAQVIQEESAELRRSRRYASQQKKGEITRTETGQMRENGLKVMCTRRNTHSAGDKPMRRRDPRQKEGISVAHDEEIAAQQQEKPMETDEVQQTARKCHSTANCPTIGPSLRGLTLTTSDMSTTDPMNEYALEEMPKREKADRKMMRSNWEDRRGKGGDEANLGGEAATEEADEKCRGKETTPRRKSASAVQTVNRVRPTRGKAPLVRVESVVELSLSSPRSAEEQTER</sequence>
<evidence type="ECO:0000256" key="1">
    <source>
        <dbReference type="ARBA" id="ARBA00004141"/>
    </source>
</evidence>
<dbReference type="Proteomes" id="UP001620645">
    <property type="component" value="Unassembled WGS sequence"/>
</dbReference>
<evidence type="ECO:0000256" key="3">
    <source>
        <dbReference type="ARBA" id="ARBA00022692"/>
    </source>
</evidence>
<evidence type="ECO:0000313" key="8">
    <source>
        <dbReference type="EMBL" id="KAL3079094.1"/>
    </source>
</evidence>
<organism evidence="8 9">
    <name type="scientific">Heterodera schachtii</name>
    <name type="common">Sugarbeet cyst nematode worm</name>
    <name type="synonym">Tylenchus schachtii</name>
    <dbReference type="NCBI Taxonomy" id="97005"/>
    <lineage>
        <taxon>Eukaryota</taxon>
        <taxon>Metazoa</taxon>
        <taxon>Ecdysozoa</taxon>
        <taxon>Nematoda</taxon>
        <taxon>Chromadorea</taxon>
        <taxon>Rhabditida</taxon>
        <taxon>Tylenchina</taxon>
        <taxon>Tylenchomorpha</taxon>
        <taxon>Tylenchoidea</taxon>
        <taxon>Heteroderidae</taxon>
        <taxon>Heteroderinae</taxon>
        <taxon>Heterodera</taxon>
    </lineage>
</organism>
<keyword evidence="5 7" id="KW-0472">Membrane</keyword>
<dbReference type="GO" id="GO:0016020">
    <property type="term" value="C:membrane"/>
    <property type="evidence" value="ECO:0007669"/>
    <property type="project" value="UniProtKB-SubCell"/>
</dbReference>
<dbReference type="PANTHER" id="PTHR31815:SF1">
    <property type="entry name" value="TRANSMEMBRANE PROTEIN 200C"/>
    <property type="match status" value="1"/>
</dbReference>
<feature type="transmembrane region" description="Helical" evidence="7">
    <location>
        <begin position="129"/>
        <end position="155"/>
    </location>
</feature>
<feature type="region of interest" description="Disordered" evidence="6">
    <location>
        <begin position="264"/>
        <end position="283"/>
    </location>
</feature>
<accession>A0ABD2IFY3</accession>
<evidence type="ECO:0000256" key="6">
    <source>
        <dbReference type="SAM" id="MobiDB-lite"/>
    </source>
</evidence>
<dbReference type="Pfam" id="PF10177">
    <property type="entry name" value="DUF2371"/>
    <property type="match status" value="1"/>
</dbReference>
<keyword evidence="9" id="KW-1185">Reference proteome</keyword>
<evidence type="ECO:0000256" key="7">
    <source>
        <dbReference type="SAM" id="Phobius"/>
    </source>
</evidence>
<protein>
    <submittedName>
        <fullName evidence="8">Uncharacterized protein</fullName>
    </submittedName>
</protein>
<dbReference type="InterPro" id="IPR018787">
    <property type="entry name" value="DUF2371_TMEM200"/>
</dbReference>
<keyword evidence="3 7" id="KW-0812">Transmembrane</keyword>
<feature type="region of interest" description="Disordered" evidence="6">
    <location>
        <begin position="350"/>
        <end position="416"/>
    </location>
</feature>
<feature type="compositionally biased region" description="Basic and acidic residues" evidence="6">
    <location>
        <begin position="388"/>
        <end position="397"/>
    </location>
</feature>
<dbReference type="EMBL" id="JBICCN010000309">
    <property type="protein sequence ID" value="KAL3079094.1"/>
    <property type="molecule type" value="Genomic_DNA"/>
</dbReference>
<evidence type="ECO:0000256" key="5">
    <source>
        <dbReference type="ARBA" id="ARBA00023136"/>
    </source>
</evidence>
<comment type="subcellular location">
    <subcellularLocation>
        <location evidence="1">Membrane</location>
        <topology evidence="1">Multi-pass membrane protein</topology>
    </subcellularLocation>
</comment>
<comment type="caution">
    <text evidence="8">The sequence shown here is derived from an EMBL/GenBank/DDBJ whole genome shotgun (WGS) entry which is preliminary data.</text>
</comment>
<dbReference type="AlphaFoldDB" id="A0ABD2IFY3"/>
<keyword evidence="4 7" id="KW-1133">Transmembrane helix</keyword>
<feature type="transmembrane region" description="Helical" evidence="7">
    <location>
        <begin position="189"/>
        <end position="210"/>
    </location>
</feature>